<keyword evidence="7" id="KW-0862">Zinc</keyword>
<dbReference type="GO" id="GO:0003887">
    <property type="term" value="F:DNA-directed DNA polymerase activity"/>
    <property type="evidence" value="ECO:0007669"/>
    <property type="project" value="UniProtKB-KW"/>
</dbReference>
<dbReference type="InterPro" id="IPR022754">
    <property type="entry name" value="DNA_pol_III_gamma-3"/>
</dbReference>
<gene>
    <name evidence="11" type="primary">dnaX</name>
    <name evidence="14" type="ORF">SAMN04488540_103321</name>
</gene>
<keyword evidence="9 11" id="KW-0239">DNA-directed DNA polymerase</keyword>
<keyword evidence="15" id="KW-1185">Reference proteome</keyword>
<evidence type="ECO:0000256" key="10">
    <source>
        <dbReference type="ARBA" id="ARBA00049244"/>
    </source>
</evidence>
<dbReference type="NCBIfam" id="NF005942">
    <property type="entry name" value="PRK07994.1"/>
    <property type="match status" value="1"/>
</dbReference>
<dbReference type="CDD" id="cd00009">
    <property type="entry name" value="AAA"/>
    <property type="match status" value="1"/>
</dbReference>
<dbReference type="InterPro" id="IPR050238">
    <property type="entry name" value="DNA_Rep/Repair_Clamp_Loader"/>
</dbReference>
<evidence type="ECO:0000256" key="8">
    <source>
        <dbReference type="ARBA" id="ARBA00022840"/>
    </source>
</evidence>
<feature type="compositionally biased region" description="Basic and acidic residues" evidence="12">
    <location>
        <begin position="510"/>
        <end position="528"/>
    </location>
</feature>
<dbReference type="Gene3D" id="1.10.8.60">
    <property type="match status" value="1"/>
</dbReference>
<comment type="catalytic activity">
    <reaction evidence="10 11">
        <text>DNA(n) + a 2'-deoxyribonucleoside 5'-triphosphate = DNA(n+1) + diphosphate</text>
        <dbReference type="Rhea" id="RHEA:22508"/>
        <dbReference type="Rhea" id="RHEA-COMP:17339"/>
        <dbReference type="Rhea" id="RHEA-COMP:17340"/>
        <dbReference type="ChEBI" id="CHEBI:33019"/>
        <dbReference type="ChEBI" id="CHEBI:61560"/>
        <dbReference type="ChEBI" id="CHEBI:173112"/>
        <dbReference type="EC" id="2.7.7.7"/>
    </reaction>
</comment>
<evidence type="ECO:0000256" key="2">
    <source>
        <dbReference type="ARBA" id="ARBA00022679"/>
    </source>
</evidence>
<dbReference type="InterPro" id="IPR021029">
    <property type="entry name" value="DNA_pol_III_tau_dom-5"/>
</dbReference>
<keyword evidence="8 11" id="KW-0067">ATP-binding</keyword>
<keyword evidence="4 11" id="KW-0235">DNA replication</keyword>
<comment type="subunit">
    <text evidence="11">DNA polymerase III contains a core (composed of alpha, epsilon and theta chains) that associates with a tau subunit. This core dimerizes to form the POLIII' complex. PolIII' associates with the gamma complex (composed of gamma, delta, delta', psi and chi chains) and with the beta chain to form the complete DNA polymerase III complex.</text>
</comment>
<dbReference type="InterPro" id="IPR008921">
    <property type="entry name" value="DNA_pol3_clamp-load_cplx_C"/>
</dbReference>
<evidence type="ECO:0000256" key="7">
    <source>
        <dbReference type="ARBA" id="ARBA00022833"/>
    </source>
</evidence>
<keyword evidence="3 11" id="KW-0548">Nucleotidyltransferase</keyword>
<feature type="region of interest" description="Disordered" evidence="12">
    <location>
        <begin position="372"/>
        <end position="430"/>
    </location>
</feature>
<dbReference type="Pfam" id="PF13177">
    <property type="entry name" value="DNA_pol3_delta2"/>
    <property type="match status" value="1"/>
</dbReference>
<feature type="compositionally biased region" description="Low complexity" evidence="12">
    <location>
        <begin position="464"/>
        <end position="474"/>
    </location>
</feature>
<dbReference type="GO" id="GO:0006261">
    <property type="term" value="P:DNA-templated DNA replication"/>
    <property type="evidence" value="ECO:0007669"/>
    <property type="project" value="TreeGrafter"/>
</dbReference>
<dbReference type="PANTHER" id="PTHR11669:SF0">
    <property type="entry name" value="PROTEIN STICHEL-LIKE 2"/>
    <property type="match status" value="1"/>
</dbReference>
<keyword evidence="6 11" id="KW-0547">Nucleotide-binding</keyword>
<keyword evidence="2 11" id="KW-0808">Transferase</keyword>
<dbReference type="InterPro" id="IPR045085">
    <property type="entry name" value="HLD_clamp_pol_III_gamma_tau"/>
</dbReference>
<evidence type="ECO:0000256" key="9">
    <source>
        <dbReference type="ARBA" id="ARBA00022932"/>
    </source>
</evidence>
<sequence length="767" mass="83903">MAYQVLARKWRPANFEQVVGQQHVLRALTNALEHDRLHHAYLFTGTRGVGKTSIARLFAKGLNCEQGITATPCGTCSACQEISQGRFVDLMEIDAASRTKVDDTREILDNVQYQPTRGRFKVYLIDEVHMLSRHSFNALLKTLEEPPPHVKFLLATTDPQKLPVTVLSRCLQFNLKSLSSDKIAAHLDTVLKAEGVEFEPQALNLLAQAADGSVRDAMSLTDQAIAHGNGGITLPEVQAMLGTLDSSYSLNLLHALVAGDLQGVMSTLAEIDQFAPDYDELLKQLLELLHNVAMTQFSVTASKLQPHSQALLQLATRLSREQVQLWYQMLAEGRRDLPLAPEPRSGLEMTLLRTLAFSPVTEIEPLVAELPVTPAARPEPRVPQSEPQPESRAPQPAPASAPQPAVAAPAPDRGVEVTAPSPQTPGSDDPQVLAAEQQMLMMQAQQLHGNLDYDEADAPMPAAQQMEEMQAQQALSTAPQEPVPVEAPQSPSPQIAPESASPMSLMERAMANRERLATRHQPAEDSQAKKPSPQAGAEPRSQRPIPPKPAVSQPQPQVAAPEPVAEPMPAASEPVADSTPPWDSDETPVAASQAQEVPTASPVAATPSAPEPTPTQPEAEPAVAAPAPVEAGFRAREDDEQWYQAIFDLGVMARARQLAINSLMDRQGDTIRLLLKPEQRHLMHESVVSQIRDKMVAVWQAPIELKIEVGEDRQRETPLEIRRRLHKERLAEAKVNLLDDPNVSWMMAELDAELIEESISYTQAENK</sequence>
<dbReference type="RefSeq" id="WP_090363435.1">
    <property type="nucleotide sequence ID" value="NZ_FNEM01000003.1"/>
</dbReference>
<feature type="compositionally biased region" description="Low complexity" evidence="12">
    <location>
        <begin position="550"/>
        <end position="576"/>
    </location>
</feature>
<dbReference type="Proteomes" id="UP000199527">
    <property type="component" value="Unassembled WGS sequence"/>
</dbReference>
<dbReference type="GO" id="GO:0003677">
    <property type="term" value="F:DNA binding"/>
    <property type="evidence" value="ECO:0007669"/>
    <property type="project" value="InterPro"/>
</dbReference>
<dbReference type="NCBIfam" id="TIGR02397">
    <property type="entry name" value="dnaX_nterm"/>
    <property type="match status" value="1"/>
</dbReference>
<dbReference type="InterPro" id="IPR038249">
    <property type="entry name" value="PolIII_tau_V_sf"/>
</dbReference>
<reference evidence="15" key="1">
    <citation type="submission" date="2016-10" db="EMBL/GenBank/DDBJ databases">
        <authorList>
            <person name="Varghese N."/>
            <person name="Submissions S."/>
        </authorList>
    </citation>
    <scope>NUCLEOTIDE SEQUENCE [LARGE SCALE GENOMIC DNA]</scope>
    <source>
        <strain evidence="15">DSM 23317</strain>
    </source>
</reference>
<feature type="region of interest" description="Disordered" evidence="12">
    <location>
        <begin position="464"/>
        <end position="625"/>
    </location>
</feature>
<dbReference type="GO" id="GO:0005524">
    <property type="term" value="F:ATP binding"/>
    <property type="evidence" value="ECO:0007669"/>
    <property type="project" value="UniProtKB-KW"/>
</dbReference>
<feature type="compositionally biased region" description="Low complexity" evidence="12">
    <location>
        <begin position="402"/>
        <end position="411"/>
    </location>
</feature>
<evidence type="ECO:0000256" key="11">
    <source>
        <dbReference type="RuleBase" id="RU364063"/>
    </source>
</evidence>
<dbReference type="FunFam" id="1.10.8.60:FF:000013">
    <property type="entry name" value="DNA polymerase III subunit gamma/tau"/>
    <property type="match status" value="1"/>
</dbReference>
<comment type="similarity">
    <text evidence="1 11">Belongs to the DnaX/STICHEL family.</text>
</comment>
<dbReference type="FunFam" id="1.20.272.10:FF:000003">
    <property type="entry name" value="DNA polymerase III subunit gamma/tau"/>
    <property type="match status" value="1"/>
</dbReference>
<dbReference type="SUPFAM" id="SSF52540">
    <property type="entry name" value="P-loop containing nucleoside triphosphate hydrolases"/>
    <property type="match status" value="1"/>
</dbReference>
<comment type="function">
    <text evidence="11">DNA polymerase III is a complex, multichain enzyme responsible for most of the replicative synthesis in bacteria. This DNA polymerase also exhibits 3' to 5' exonuclease activity.</text>
</comment>
<evidence type="ECO:0000259" key="13">
    <source>
        <dbReference type="SMART" id="SM00382"/>
    </source>
</evidence>
<dbReference type="Gene3D" id="3.40.50.300">
    <property type="entry name" value="P-loop containing nucleotide triphosphate hydrolases"/>
    <property type="match status" value="1"/>
</dbReference>
<dbReference type="InterPro" id="IPR003593">
    <property type="entry name" value="AAA+_ATPase"/>
</dbReference>
<accession>A0A1G8P3A6</accession>
<dbReference type="NCBIfam" id="NF004046">
    <property type="entry name" value="PRK05563.1"/>
    <property type="match status" value="1"/>
</dbReference>
<dbReference type="FunFam" id="3.40.50.300:FF:000014">
    <property type="entry name" value="DNA polymerase III subunit gamma/tau"/>
    <property type="match status" value="1"/>
</dbReference>
<dbReference type="Gene3D" id="1.20.272.10">
    <property type="match status" value="1"/>
</dbReference>
<keyword evidence="5" id="KW-0479">Metal-binding</keyword>
<dbReference type="OrthoDB" id="9810148at2"/>
<evidence type="ECO:0000313" key="15">
    <source>
        <dbReference type="Proteomes" id="UP000199527"/>
    </source>
</evidence>
<dbReference type="PANTHER" id="PTHR11669">
    <property type="entry name" value="REPLICATION FACTOR C / DNA POLYMERASE III GAMMA-TAU SUBUNIT"/>
    <property type="match status" value="1"/>
</dbReference>
<evidence type="ECO:0000256" key="1">
    <source>
        <dbReference type="ARBA" id="ARBA00006360"/>
    </source>
</evidence>
<feature type="compositionally biased region" description="Low complexity" evidence="12">
    <location>
        <begin position="616"/>
        <end position="625"/>
    </location>
</feature>
<organism evidence="14 15">
    <name type="scientific">Ferrimonas sediminum</name>
    <dbReference type="NCBI Taxonomy" id="718193"/>
    <lineage>
        <taxon>Bacteria</taxon>
        <taxon>Pseudomonadati</taxon>
        <taxon>Pseudomonadota</taxon>
        <taxon>Gammaproteobacteria</taxon>
        <taxon>Alteromonadales</taxon>
        <taxon>Ferrimonadaceae</taxon>
        <taxon>Ferrimonas</taxon>
    </lineage>
</organism>
<evidence type="ECO:0000313" key="14">
    <source>
        <dbReference type="EMBL" id="SDI86983.1"/>
    </source>
</evidence>
<dbReference type="GO" id="GO:0009360">
    <property type="term" value="C:DNA polymerase III complex"/>
    <property type="evidence" value="ECO:0007669"/>
    <property type="project" value="InterPro"/>
</dbReference>
<dbReference type="Pfam" id="PF22608">
    <property type="entry name" value="DNAX_ATPase_lid"/>
    <property type="match status" value="1"/>
</dbReference>
<dbReference type="EMBL" id="FNEM01000003">
    <property type="protein sequence ID" value="SDI86983.1"/>
    <property type="molecule type" value="Genomic_DNA"/>
</dbReference>
<feature type="compositionally biased region" description="Low complexity" evidence="12">
    <location>
        <begin position="383"/>
        <end position="394"/>
    </location>
</feature>
<evidence type="ECO:0000256" key="6">
    <source>
        <dbReference type="ARBA" id="ARBA00022741"/>
    </source>
</evidence>
<dbReference type="CDD" id="cd18137">
    <property type="entry name" value="HLD_clamp_pol_III_gamma_tau"/>
    <property type="match status" value="1"/>
</dbReference>
<dbReference type="SMART" id="SM00382">
    <property type="entry name" value="AAA"/>
    <property type="match status" value="1"/>
</dbReference>
<dbReference type="EC" id="2.7.7.7" evidence="11"/>
<dbReference type="InterPro" id="IPR012763">
    <property type="entry name" value="DNA_pol_III_sug/sutau_N"/>
</dbReference>
<evidence type="ECO:0000256" key="4">
    <source>
        <dbReference type="ARBA" id="ARBA00022705"/>
    </source>
</evidence>
<feature type="compositionally biased region" description="Low complexity" evidence="12">
    <location>
        <begin position="597"/>
        <end position="608"/>
    </location>
</feature>
<protein>
    <recommendedName>
        <fullName evidence="11">DNA polymerase III subunit gamma/tau</fullName>
        <ecNumber evidence="11">2.7.7.7</ecNumber>
    </recommendedName>
</protein>
<evidence type="ECO:0000256" key="3">
    <source>
        <dbReference type="ARBA" id="ARBA00022695"/>
    </source>
</evidence>
<dbReference type="AlphaFoldDB" id="A0A1G8P3A6"/>
<dbReference type="GO" id="GO:0046872">
    <property type="term" value="F:metal ion binding"/>
    <property type="evidence" value="ECO:0007669"/>
    <property type="project" value="UniProtKB-KW"/>
</dbReference>
<proteinExistence type="inferred from homology"/>
<dbReference type="Pfam" id="PF12170">
    <property type="entry name" value="DNA_pol3_tau_5"/>
    <property type="match status" value="1"/>
</dbReference>
<dbReference type="SUPFAM" id="SSF48019">
    <property type="entry name" value="post-AAA+ oligomerization domain-like"/>
    <property type="match status" value="1"/>
</dbReference>
<feature type="domain" description="AAA+ ATPase" evidence="13">
    <location>
        <begin position="37"/>
        <end position="178"/>
    </location>
</feature>
<evidence type="ECO:0000256" key="5">
    <source>
        <dbReference type="ARBA" id="ARBA00022723"/>
    </source>
</evidence>
<name>A0A1G8P3A6_9GAMM</name>
<dbReference type="Gene3D" id="3.30.300.150">
    <property type="entry name" value="DNA polymerase III, tau subunit, domain V"/>
    <property type="match status" value="1"/>
</dbReference>
<evidence type="ECO:0000256" key="12">
    <source>
        <dbReference type="SAM" id="MobiDB-lite"/>
    </source>
</evidence>
<dbReference type="Pfam" id="PF12169">
    <property type="entry name" value="DNA_pol3_gamma3"/>
    <property type="match status" value="1"/>
</dbReference>
<dbReference type="InterPro" id="IPR027417">
    <property type="entry name" value="P-loop_NTPase"/>
</dbReference>